<evidence type="ECO:0000313" key="1">
    <source>
        <dbReference type="EMBL" id="VVE58658.1"/>
    </source>
</evidence>
<name>A0A5E4ZCT1_9BURK</name>
<keyword evidence="2" id="KW-1185">Reference proteome</keyword>
<evidence type="ECO:0000313" key="2">
    <source>
        <dbReference type="Proteomes" id="UP000343317"/>
    </source>
</evidence>
<gene>
    <name evidence="1" type="ORF">PHO31112_05358</name>
</gene>
<accession>A0A5E4ZCT1</accession>
<protein>
    <submittedName>
        <fullName evidence="1">Uncharacterized protein</fullName>
    </submittedName>
</protein>
<sequence length="141" mass="15841">MSQQNISPTWYRLQDPISNEWIAVNASALTLSFEKTQNHHKFSFIFALYDEYKRPCFYIFSHEVNKFLVITEASRQITATEDCVSEADSFSFDVQSGGTWTLAANSDDPWTTGEDEDPIVLGTDSTANVAKTLISFVPSTP</sequence>
<organism evidence="1 2">
    <name type="scientific">Pandoraea horticolens</name>
    <dbReference type="NCBI Taxonomy" id="2508298"/>
    <lineage>
        <taxon>Bacteria</taxon>
        <taxon>Pseudomonadati</taxon>
        <taxon>Pseudomonadota</taxon>
        <taxon>Betaproteobacteria</taxon>
        <taxon>Burkholderiales</taxon>
        <taxon>Burkholderiaceae</taxon>
        <taxon>Pandoraea</taxon>
    </lineage>
</organism>
<dbReference type="Proteomes" id="UP000343317">
    <property type="component" value="Unassembled WGS sequence"/>
</dbReference>
<proteinExistence type="predicted"/>
<reference evidence="1 2" key="1">
    <citation type="submission" date="2019-08" db="EMBL/GenBank/DDBJ databases">
        <authorList>
            <person name="Peeters C."/>
        </authorList>
    </citation>
    <scope>NUCLEOTIDE SEQUENCE [LARGE SCALE GENOMIC DNA]</scope>
    <source>
        <strain evidence="1 2">LMG 31112</strain>
    </source>
</reference>
<dbReference type="EMBL" id="CABPSM010000034">
    <property type="protein sequence ID" value="VVE58658.1"/>
    <property type="molecule type" value="Genomic_DNA"/>
</dbReference>
<dbReference type="AlphaFoldDB" id="A0A5E4ZCT1"/>